<dbReference type="Gene3D" id="6.10.140.2220">
    <property type="match status" value="1"/>
</dbReference>
<protein>
    <submittedName>
        <fullName evidence="6">Zf-MYND-domain-containing protein</fullName>
    </submittedName>
</protein>
<name>A0A6A5SLA1_9PLEO</name>
<dbReference type="Proteomes" id="UP000800038">
    <property type="component" value="Unassembled WGS sequence"/>
</dbReference>
<dbReference type="EMBL" id="ML976048">
    <property type="protein sequence ID" value="KAF1941401.1"/>
    <property type="molecule type" value="Genomic_DNA"/>
</dbReference>
<evidence type="ECO:0000313" key="6">
    <source>
        <dbReference type="EMBL" id="KAF1941401.1"/>
    </source>
</evidence>
<dbReference type="InterPro" id="IPR002893">
    <property type="entry name" value="Znf_MYND"/>
</dbReference>
<feature type="domain" description="MYND-type" evidence="5">
    <location>
        <begin position="256"/>
        <end position="297"/>
    </location>
</feature>
<dbReference type="PROSITE" id="PS01360">
    <property type="entry name" value="ZF_MYND_1"/>
    <property type="match status" value="1"/>
</dbReference>
<dbReference type="OrthoDB" id="432970at2759"/>
<dbReference type="Gene3D" id="1.25.40.20">
    <property type="entry name" value="Ankyrin repeat-containing domain"/>
    <property type="match status" value="1"/>
</dbReference>
<keyword evidence="2 4" id="KW-0863">Zinc-finger</keyword>
<gene>
    <name evidence="6" type="ORF">EJ02DRAFT_404661</name>
</gene>
<keyword evidence="7" id="KW-1185">Reference proteome</keyword>
<proteinExistence type="predicted"/>
<dbReference type="SUPFAM" id="SSF144232">
    <property type="entry name" value="HIT/MYND zinc finger-like"/>
    <property type="match status" value="1"/>
</dbReference>
<evidence type="ECO:0000256" key="2">
    <source>
        <dbReference type="ARBA" id="ARBA00022771"/>
    </source>
</evidence>
<evidence type="ECO:0000256" key="4">
    <source>
        <dbReference type="PROSITE-ProRule" id="PRU00134"/>
    </source>
</evidence>
<evidence type="ECO:0000256" key="3">
    <source>
        <dbReference type="ARBA" id="ARBA00022833"/>
    </source>
</evidence>
<evidence type="ECO:0000259" key="5">
    <source>
        <dbReference type="PROSITE" id="PS50865"/>
    </source>
</evidence>
<evidence type="ECO:0000313" key="7">
    <source>
        <dbReference type="Proteomes" id="UP000800038"/>
    </source>
</evidence>
<sequence>MSANFMRMLQNMAPRTNRTLEDLRNADGELSGMDGMELRGWAYQSPTVPSRDLTDPLGKALLAVFKDGQFNAVQKYVEARTAELGGDGAAVRNELYDARWGPTRTTIYNVLLPALHAMPAKKHELLGVTRYLVNDVKVPVDGKDVMGCTSLYWAISTKPYVQPEFAQILFDAGGSLNSKNRFNSTVASEIAQADVNGDTAKSVDMMKFYMEHGGDVEGRDTDGMTVKMLVEMMREKVPGMAEVIGRGRGPRAEGDCTTCGRSPTGENKVSACGKCKTARYCSQECQRVDWKAHKRTCTAV</sequence>
<evidence type="ECO:0000256" key="1">
    <source>
        <dbReference type="ARBA" id="ARBA00022723"/>
    </source>
</evidence>
<accession>A0A6A5SLA1</accession>
<dbReference type="GO" id="GO:0008270">
    <property type="term" value="F:zinc ion binding"/>
    <property type="evidence" value="ECO:0007669"/>
    <property type="project" value="UniProtKB-KW"/>
</dbReference>
<dbReference type="AlphaFoldDB" id="A0A6A5SLA1"/>
<dbReference type="PROSITE" id="PS50865">
    <property type="entry name" value="ZF_MYND_2"/>
    <property type="match status" value="1"/>
</dbReference>
<keyword evidence="1" id="KW-0479">Metal-binding</keyword>
<dbReference type="SUPFAM" id="SSF48403">
    <property type="entry name" value="Ankyrin repeat"/>
    <property type="match status" value="1"/>
</dbReference>
<dbReference type="Pfam" id="PF01753">
    <property type="entry name" value="zf-MYND"/>
    <property type="match status" value="1"/>
</dbReference>
<reference evidence="6" key="1">
    <citation type="journal article" date="2020" name="Stud. Mycol.">
        <title>101 Dothideomycetes genomes: a test case for predicting lifestyles and emergence of pathogens.</title>
        <authorList>
            <person name="Haridas S."/>
            <person name="Albert R."/>
            <person name="Binder M."/>
            <person name="Bloem J."/>
            <person name="Labutti K."/>
            <person name="Salamov A."/>
            <person name="Andreopoulos B."/>
            <person name="Baker S."/>
            <person name="Barry K."/>
            <person name="Bills G."/>
            <person name="Bluhm B."/>
            <person name="Cannon C."/>
            <person name="Castanera R."/>
            <person name="Culley D."/>
            <person name="Daum C."/>
            <person name="Ezra D."/>
            <person name="Gonzalez J."/>
            <person name="Henrissat B."/>
            <person name="Kuo A."/>
            <person name="Liang C."/>
            <person name="Lipzen A."/>
            <person name="Lutzoni F."/>
            <person name="Magnuson J."/>
            <person name="Mondo S."/>
            <person name="Nolan M."/>
            <person name="Ohm R."/>
            <person name="Pangilinan J."/>
            <person name="Park H.-J."/>
            <person name="Ramirez L."/>
            <person name="Alfaro M."/>
            <person name="Sun H."/>
            <person name="Tritt A."/>
            <person name="Yoshinaga Y."/>
            <person name="Zwiers L.-H."/>
            <person name="Turgeon B."/>
            <person name="Goodwin S."/>
            <person name="Spatafora J."/>
            <person name="Crous P."/>
            <person name="Grigoriev I."/>
        </authorList>
    </citation>
    <scope>NUCLEOTIDE SEQUENCE</scope>
    <source>
        <strain evidence="6">CBS 161.51</strain>
    </source>
</reference>
<dbReference type="InterPro" id="IPR036770">
    <property type="entry name" value="Ankyrin_rpt-contain_sf"/>
</dbReference>
<keyword evidence="3" id="KW-0862">Zinc</keyword>
<organism evidence="6 7">
    <name type="scientific">Clathrospora elynae</name>
    <dbReference type="NCBI Taxonomy" id="706981"/>
    <lineage>
        <taxon>Eukaryota</taxon>
        <taxon>Fungi</taxon>
        <taxon>Dikarya</taxon>
        <taxon>Ascomycota</taxon>
        <taxon>Pezizomycotina</taxon>
        <taxon>Dothideomycetes</taxon>
        <taxon>Pleosporomycetidae</taxon>
        <taxon>Pleosporales</taxon>
        <taxon>Diademaceae</taxon>
        <taxon>Clathrospora</taxon>
    </lineage>
</organism>